<dbReference type="Pfam" id="PF00001">
    <property type="entry name" value="7tm_1"/>
    <property type="match status" value="3"/>
</dbReference>
<dbReference type="Proteomes" id="UP001164746">
    <property type="component" value="Chromosome 2"/>
</dbReference>
<feature type="transmembrane region" description="Helical" evidence="5">
    <location>
        <begin position="245"/>
        <end position="267"/>
    </location>
</feature>
<feature type="transmembrane region" description="Helical" evidence="5">
    <location>
        <begin position="332"/>
        <end position="356"/>
    </location>
</feature>
<feature type="transmembrane region" description="Helical" evidence="5">
    <location>
        <begin position="558"/>
        <end position="580"/>
    </location>
</feature>
<feature type="transmembrane region" description="Helical" evidence="5">
    <location>
        <begin position="200"/>
        <end position="218"/>
    </location>
</feature>
<evidence type="ECO:0000259" key="6">
    <source>
        <dbReference type="PROSITE" id="PS50262"/>
    </source>
</evidence>
<feature type="transmembrane region" description="Helical" evidence="5">
    <location>
        <begin position="826"/>
        <end position="844"/>
    </location>
</feature>
<evidence type="ECO:0000256" key="1">
    <source>
        <dbReference type="ARBA" id="ARBA00004370"/>
    </source>
</evidence>
<keyword evidence="4 5" id="KW-0472">Membrane</keyword>
<evidence type="ECO:0000256" key="3">
    <source>
        <dbReference type="ARBA" id="ARBA00022989"/>
    </source>
</evidence>
<feature type="domain" description="G-protein coupled receptors family 1 profile" evidence="6">
    <location>
        <begin position="661"/>
        <end position="931"/>
    </location>
</feature>
<dbReference type="PRINTS" id="PR00237">
    <property type="entry name" value="GPCRRHODOPSN"/>
</dbReference>
<feature type="transmembrane region" description="Helical" evidence="5">
    <location>
        <begin position="20"/>
        <end position="43"/>
    </location>
</feature>
<keyword evidence="3 5" id="KW-1133">Transmembrane helix</keyword>
<dbReference type="Gene3D" id="1.20.1070.10">
    <property type="entry name" value="Rhodopsin 7-helix transmembrane proteins"/>
    <property type="match status" value="3"/>
</dbReference>
<name>A0ABY7DJT0_MYAAR</name>
<feature type="transmembrane region" description="Helical" evidence="5">
    <location>
        <begin position="449"/>
        <end position="472"/>
    </location>
</feature>
<feature type="domain" description="G-protein coupled receptors family 1 profile" evidence="6">
    <location>
        <begin position="35"/>
        <end position="305"/>
    </location>
</feature>
<feature type="domain" description="G-protein coupled receptors family 1 profile" evidence="6">
    <location>
        <begin position="348"/>
        <end position="618"/>
    </location>
</feature>
<protein>
    <submittedName>
        <fullName evidence="7">FMAR-like protein</fullName>
    </submittedName>
</protein>
<comment type="subcellular location">
    <subcellularLocation>
        <location evidence="1">Membrane</location>
    </subcellularLocation>
</comment>
<dbReference type="InterPro" id="IPR000276">
    <property type="entry name" value="GPCR_Rhodpsn"/>
</dbReference>
<reference evidence="7" key="1">
    <citation type="submission" date="2022-11" db="EMBL/GenBank/DDBJ databases">
        <title>Centuries of genome instability and evolution in soft-shell clam transmissible cancer (bioRxiv).</title>
        <authorList>
            <person name="Hart S.F.M."/>
            <person name="Yonemitsu M.A."/>
            <person name="Giersch R.M."/>
            <person name="Beal B.F."/>
            <person name="Arriagada G."/>
            <person name="Davis B.W."/>
            <person name="Ostrander E.A."/>
            <person name="Goff S.P."/>
            <person name="Metzger M.J."/>
        </authorList>
    </citation>
    <scope>NUCLEOTIDE SEQUENCE</scope>
    <source>
        <strain evidence="7">MELC-2E11</strain>
        <tissue evidence="7">Siphon/mantle</tissue>
    </source>
</reference>
<feature type="transmembrane region" description="Helical" evidence="5">
    <location>
        <begin position="681"/>
        <end position="703"/>
    </location>
</feature>
<feature type="transmembrane region" description="Helical" evidence="5">
    <location>
        <begin position="136"/>
        <end position="159"/>
    </location>
</feature>
<evidence type="ECO:0000256" key="5">
    <source>
        <dbReference type="SAM" id="Phobius"/>
    </source>
</evidence>
<feature type="transmembrane region" description="Helical" evidence="5">
    <location>
        <begin position="368"/>
        <end position="390"/>
    </location>
</feature>
<feature type="transmembrane region" description="Helical" evidence="5">
    <location>
        <begin position="97"/>
        <end position="115"/>
    </location>
</feature>
<keyword evidence="8" id="KW-1185">Reference proteome</keyword>
<gene>
    <name evidence="7" type="ORF">MAR_029429</name>
</gene>
<dbReference type="PANTHER" id="PTHR46641">
    <property type="entry name" value="FMRFAMIDE RECEPTOR-RELATED"/>
    <property type="match status" value="1"/>
</dbReference>
<feature type="transmembrane region" description="Helical" evidence="5">
    <location>
        <begin position="912"/>
        <end position="934"/>
    </location>
</feature>
<evidence type="ECO:0000313" key="8">
    <source>
        <dbReference type="Proteomes" id="UP001164746"/>
    </source>
</evidence>
<dbReference type="InterPro" id="IPR052954">
    <property type="entry name" value="GPCR-Ligand_Int"/>
</dbReference>
<feature type="transmembrane region" description="Helical" evidence="5">
    <location>
        <begin position="513"/>
        <end position="531"/>
    </location>
</feature>
<organism evidence="7 8">
    <name type="scientific">Mya arenaria</name>
    <name type="common">Soft-shell clam</name>
    <dbReference type="NCBI Taxonomy" id="6604"/>
    <lineage>
        <taxon>Eukaryota</taxon>
        <taxon>Metazoa</taxon>
        <taxon>Spiralia</taxon>
        <taxon>Lophotrochozoa</taxon>
        <taxon>Mollusca</taxon>
        <taxon>Bivalvia</taxon>
        <taxon>Autobranchia</taxon>
        <taxon>Heteroconchia</taxon>
        <taxon>Euheterodonta</taxon>
        <taxon>Imparidentia</taxon>
        <taxon>Neoheterodontei</taxon>
        <taxon>Myida</taxon>
        <taxon>Myoidea</taxon>
        <taxon>Myidae</taxon>
        <taxon>Mya</taxon>
    </lineage>
</organism>
<feature type="transmembrane region" description="Helical" evidence="5">
    <location>
        <begin position="410"/>
        <end position="429"/>
    </location>
</feature>
<dbReference type="PANTHER" id="PTHR46641:SF25">
    <property type="entry name" value="CNMAMIDE RECEPTOR-RELATED"/>
    <property type="match status" value="1"/>
</dbReference>
<dbReference type="SUPFAM" id="SSF81321">
    <property type="entry name" value="Family A G protein-coupled receptor-like"/>
    <property type="match status" value="3"/>
</dbReference>
<evidence type="ECO:0000313" key="7">
    <source>
        <dbReference type="EMBL" id="WAQ96739.1"/>
    </source>
</evidence>
<dbReference type="PROSITE" id="PS50262">
    <property type="entry name" value="G_PROTEIN_RECEP_F1_2"/>
    <property type="match status" value="3"/>
</dbReference>
<accession>A0ABY7DJT0</accession>
<keyword evidence="2 5" id="KW-0812">Transmembrane</keyword>
<feature type="transmembrane region" description="Helical" evidence="5">
    <location>
        <begin position="645"/>
        <end position="669"/>
    </location>
</feature>
<feature type="transmembrane region" description="Helical" evidence="5">
    <location>
        <begin position="762"/>
        <end position="785"/>
    </location>
</feature>
<dbReference type="InterPro" id="IPR017452">
    <property type="entry name" value="GPCR_Rhodpsn_7TM"/>
</dbReference>
<evidence type="ECO:0000256" key="2">
    <source>
        <dbReference type="ARBA" id="ARBA00022692"/>
    </source>
</evidence>
<feature type="transmembrane region" description="Helical" evidence="5">
    <location>
        <begin position="55"/>
        <end position="77"/>
    </location>
</feature>
<feature type="transmembrane region" description="Helical" evidence="5">
    <location>
        <begin position="871"/>
        <end position="892"/>
    </location>
</feature>
<evidence type="ECO:0000256" key="4">
    <source>
        <dbReference type="ARBA" id="ARBA00023136"/>
    </source>
</evidence>
<sequence length="973" mass="110146">MSEDYSSFRSGWELRAGVIMWQVCSPVLIVLGTIGNIITIIVLSKPRFNRSASTVFLLALAAGDLSMLYIGLLRQWVKYTFHFDIRHASEAICKMHWWLMYVTGDWTVWTLNAITVERLVATLCPYKSKRICSKRLAQAAVGGIVLLALLVNCNLLYGFGDVEIIDGNSTITLSCIPVNDSYARFFGKIWTWIDLCKFSLVPFAILSAGNVCIIYKLLQSRRKVGNGIRPANQDAPRDKTSNMSVVLVCLNFMFIIFTLPVSVYLIGEPYWIPSDVPRAVQLQDPWWAVVNLAMYTNNSCNFVLYCLTGSRFREEVKRLSFRSGRELRAGVLMWQVCSPVLIVLGTIGNIITIIVLSKPRFNRSASTVFLLALAAGDLSMLYIGLLRQWVKYAFDFDIRHASEAVCKMHWWLMYVIADWTVWTLTAITVERLIATLWPYKSKRICSKRLAQAAVGGIVLSALLVNCNLLYGFGDVEIIEGNSTITLSCIPVNDSYARFFGKIWTWIDLCKFSLVPFAILSAGNLCIIYKLLQSRRKVGNGIRPANQDAPRDKTSNMSVVLVCLNFMFIIFTLPVSVYFIGEPYWIPSDVPRAVQLQDPWWAVVNLAMYTNNSCNFVLYCLTGSRFREEVKRLSFRSGRELRAGVLMWQVCSPVLIVLGTIGNIITIIVLSKPRFNRSASTVFLLALAAADLSMLYIGLLRQWVKYAFDFDIRHASEAVCKMHWWLMYVMSDWTVWTLTAITVERLIATLWPYKSKRICSKRLAQAAVGGIVLSALLVNCNLLYGFGDVEITEGNSTITLSCIPVNDSYARFFGKIWTWIDLCKFSLVPFAILSAGNVCIIYKLLQSRRKVGNGIRPANQDAPRDKTSNMSVVLVCLNFMFIIFTLPVSVYFIGEPYWIPADVPRAVQLQDPWWAVVNLAMYTNNSCNFVLYCLTGSRFREEVKRLFRIWRSTVQPDRVLATSANRTFNVSGTI</sequence>
<proteinExistence type="predicted"/>
<dbReference type="EMBL" id="CP111013">
    <property type="protein sequence ID" value="WAQ96739.1"/>
    <property type="molecule type" value="Genomic_DNA"/>
</dbReference>